<gene>
    <name evidence="1" type="ORF">QFC21_005866</name>
</gene>
<dbReference type="EMBL" id="JASBWT010000024">
    <property type="protein sequence ID" value="KAJ9094709.1"/>
    <property type="molecule type" value="Genomic_DNA"/>
</dbReference>
<name>A0ACC2V6U7_9TREE</name>
<evidence type="ECO:0000313" key="2">
    <source>
        <dbReference type="Proteomes" id="UP001227268"/>
    </source>
</evidence>
<dbReference type="Proteomes" id="UP001227268">
    <property type="component" value="Unassembled WGS sequence"/>
</dbReference>
<organism evidence="1 2">
    <name type="scientific">Naganishia friedmannii</name>
    <dbReference type="NCBI Taxonomy" id="89922"/>
    <lineage>
        <taxon>Eukaryota</taxon>
        <taxon>Fungi</taxon>
        <taxon>Dikarya</taxon>
        <taxon>Basidiomycota</taxon>
        <taxon>Agaricomycotina</taxon>
        <taxon>Tremellomycetes</taxon>
        <taxon>Filobasidiales</taxon>
        <taxon>Filobasidiaceae</taxon>
        <taxon>Naganishia</taxon>
    </lineage>
</organism>
<sequence length="321" mass="36985">MSRRRGCLELNSTWLKLPLKHVFTLSLAFIAGYSFYHYRVARQLSPFPHYWDQTSSASSSDDPTVGPGWLNHWRWVPAKEGVVMHGFLDKFIEKRGGNVVGTAGNDEHGDDEMDWARNRTILFIGDSVGRELQNAWCRAIGVDRKSIKLNDEDEVNDKTTTSICEHAFYGVKTVFSFLYGMTNYTKPGASDVISGEWPPGPWGYEDRLPEVKQQLDRLNELSLQKGADSTREDGKKVYEPDLIVLNSGAWEFKYMYRRDLKQGLKAYDIQWDELHELAERLKGAINLIRDLWPDAELVWVDVQPFDTNDFGARWFCQYRGV</sequence>
<comment type="caution">
    <text evidence="1">The sequence shown here is derived from an EMBL/GenBank/DDBJ whole genome shotgun (WGS) entry which is preliminary data.</text>
</comment>
<keyword evidence="2" id="KW-1185">Reference proteome</keyword>
<evidence type="ECO:0000313" key="1">
    <source>
        <dbReference type="EMBL" id="KAJ9094709.1"/>
    </source>
</evidence>
<accession>A0ACC2V6U7</accession>
<reference evidence="1" key="1">
    <citation type="submission" date="2023-04" db="EMBL/GenBank/DDBJ databases">
        <title>Draft Genome sequencing of Naganishia species isolated from polar environments using Oxford Nanopore Technology.</title>
        <authorList>
            <person name="Leo P."/>
            <person name="Venkateswaran K."/>
        </authorList>
    </citation>
    <scope>NUCLEOTIDE SEQUENCE</scope>
    <source>
        <strain evidence="1">MNA-CCFEE 5423</strain>
    </source>
</reference>
<proteinExistence type="predicted"/>
<protein>
    <submittedName>
        <fullName evidence="1">Uncharacterized protein</fullName>
    </submittedName>
</protein>